<dbReference type="GO" id="GO:0050380">
    <property type="term" value="F:undecaprenyl-diphosphatase activity"/>
    <property type="evidence" value="ECO:0007669"/>
    <property type="project" value="UniProtKB-UniRule"/>
</dbReference>
<comment type="similarity">
    <text evidence="2 17">Belongs to the UppP family.</text>
</comment>
<dbReference type="GO" id="GO:0008360">
    <property type="term" value="P:regulation of cell shape"/>
    <property type="evidence" value="ECO:0007669"/>
    <property type="project" value="UniProtKB-KW"/>
</dbReference>
<evidence type="ECO:0000256" key="7">
    <source>
        <dbReference type="ARBA" id="ARBA00022801"/>
    </source>
</evidence>
<evidence type="ECO:0000256" key="12">
    <source>
        <dbReference type="ARBA" id="ARBA00023251"/>
    </source>
</evidence>
<gene>
    <name evidence="17" type="primary">uppP</name>
    <name evidence="18" type="ORF">A4V09_02780</name>
</gene>
<keyword evidence="10 17" id="KW-1133">Transmembrane helix</keyword>
<dbReference type="GO" id="GO:0071555">
    <property type="term" value="P:cell wall organization"/>
    <property type="evidence" value="ECO:0007669"/>
    <property type="project" value="UniProtKB-KW"/>
</dbReference>
<evidence type="ECO:0000256" key="17">
    <source>
        <dbReference type="HAMAP-Rule" id="MF_01006"/>
    </source>
</evidence>
<evidence type="ECO:0000256" key="8">
    <source>
        <dbReference type="ARBA" id="ARBA00022960"/>
    </source>
</evidence>
<evidence type="ECO:0000256" key="13">
    <source>
        <dbReference type="ARBA" id="ARBA00023316"/>
    </source>
</evidence>
<evidence type="ECO:0000256" key="9">
    <source>
        <dbReference type="ARBA" id="ARBA00022984"/>
    </source>
</evidence>
<proteinExistence type="inferred from homology"/>
<sequence>MDFIEMIKAVILGIIQGITEWLPISSTGHLILFDNLWPMTSTPEFFEVFKVVIQFGSILAVLVLFFHKLNPFSPKKSVSEKQETFTLWKKVAVGCIPIVAAGLPLDMVLEDYLSSVYIIAATLILYGIAFLVIESRKKQPKMKSLEALTYRTAFFIGCFQVLAAIPGTSRSGATILGAVILGCSRYVASEFSFFLAIPVMAGASGLKLLKYFLKTGMFSGSEWILLLIGTLVSFVVSVFAIRMLLSYIRKHDFKIFGIYRIILGIIVIIYFSLLA</sequence>
<evidence type="ECO:0000256" key="4">
    <source>
        <dbReference type="ARBA" id="ARBA00021581"/>
    </source>
</evidence>
<dbReference type="GO" id="GO:0005886">
    <property type="term" value="C:plasma membrane"/>
    <property type="evidence" value="ECO:0007669"/>
    <property type="project" value="UniProtKB-SubCell"/>
</dbReference>
<feature type="transmembrane region" description="Helical" evidence="17">
    <location>
        <begin position="145"/>
        <end position="165"/>
    </location>
</feature>
<dbReference type="GO" id="GO:0046677">
    <property type="term" value="P:response to antibiotic"/>
    <property type="evidence" value="ECO:0007669"/>
    <property type="project" value="UniProtKB-UniRule"/>
</dbReference>
<keyword evidence="7 17" id="KW-0378">Hydrolase</keyword>
<evidence type="ECO:0000256" key="1">
    <source>
        <dbReference type="ARBA" id="ARBA00004651"/>
    </source>
</evidence>
<dbReference type="PANTHER" id="PTHR30622:SF3">
    <property type="entry name" value="UNDECAPRENYL-DIPHOSPHATASE"/>
    <property type="match status" value="1"/>
</dbReference>
<dbReference type="NCBIfam" id="NF001391">
    <property type="entry name" value="PRK00281.1-5"/>
    <property type="match status" value="1"/>
</dbReference>
<dbReference type="KEGG" id="byl:A4V09_02780"/>
<evidence type="ECO:0000313" key="19">
    <source>
        <dbReference type="Proteomes" id="UP000092574"/>
    </source>
</evidence>
<dbReference type="Pfam" id="PF02673">
    <property type="entry name" value="BacA"/>
    <property type="match status" value="1"/>
</dbReference>
<evidence type="ECO:0000313" key="18">
    <source>
        <dbReference type="EMBL" id="ANU74778.1"/>
    </source>
</evidence>
<keyword evidence="6 17" id="KW-0812">Transmembrane</keyword>
<dbReference type="STRING" id="1796616.A4V09_02780"/>
<keyword evidence="12 17" id="KW-0046">Antibiotic resistance</keyword>
<name>A0A1C7I6Z7_9FIRM</name>
<feature type="transmembrane region" description="Helical" evidence="17">
    <location>
        <begin position="257"/>
        <end position="274"/>
    </location>
</feature>
<evidence type="ECO:0000256" key="6">
    <source>
        <dbReference type="ARBA" id="ARBA00022692"/>
    </source>
</evidence>
<feature type="transmembrane region" description="Helical" evidence="17">
    <location>
        <begin position="9"/>
        <end position="33"/>
    </location>
</feature>
<keyword evidence="9 17" id="KW-0573">Peptidoglycan synthesis</keyword>
<keyword evidence="11 17" id="KW-0472">Membrane</keyword>
<dbReference type="GO" id="GO:0009252">
    <property type="term" value="P:peptidoglycan biosynthetic process"/>
    <property type="evidence" value="ECO:0007669"/>
    <property type="project" value="UniProtKB-KW"/>
</dbReference>
<feature type="transmembrane region" description="Helical" evidence="17">
    <location>
        <begin position="193"/>
        <end position="212"/>
    </location>
</feature>
<keyword evidence="19" id="KW-1185">Reference proteome</keyword>
<evidence type="ECO:0000256" key="10">
    <source>
        <dbReference type="ARBA" id="ARBA00022989"/>
    </source>
</evidence>
<accession>A0A1C7I6Z7</accession>
<dbReference type="NCBIfam" id="TIGR00753">
    <property type="entry name" value="undec_PP_bacA"/>
    <property type="match status" value="1"/>
</dbReference>
<evidence type="ECO:0000256" key="15">
    <source>
        <dbReference type="ARBA" id="ARBA00032932"/>
    </source>
</evidence>
<dbReference type="EMBL" id="CP015405">
    <property type="protein sequence ID" value="ANU74778.1"/>
    <property type="molecule type" value="Genomic_DNA"/>
</dbReference>
<reference evidence="18" key="1">
    <citation type="submission" date="2017-04" db="EMBL/GenBank/DDBJ databases">
        <title>Complete Genome Sequences of Twelve Strains of a Stable Defined Moderately Diverse Mouse Microbiota 2 (sDMDMm2).</title>
        <authorList>
            <person name="Uchimura Y."/>
            <person name="Wyss M."/>
            <person name="Brugiroux S."/>
            <person name="Limenitakis J.P."/>
            <person name="Stecher B."/>
            <person name="McCoy K.D."/>
            <person name="Macpherson A.J."/>
        </authorList>
    </citation>
    <scope>NUCLEOTIDE SEQUENCE</scope>
    <source>
        <strain evidence="18">YL58</strain>
    </source>
</reference>
<comment type="function">
    <text evidence="17">Catalyzes the dephosphorylation of undecaprenyl diphosphate (UPP). Confers resistance to bacitracin.</text>
</comment>
<dbReference type="EC" id="3.6.1.27" evidence="3 17"/>
<evidence type="ECO:0000256" key="2">
    <source>
        <dbReference type="ARBA" id="ARBA00010621"/>
    </source>
</evidence>
<keyword evidence="13 17" id="KW-0961">Cell wall biogenesis/degradation</keyword>
<feature type="transmembrane region" description="Helical" evidence="17">
    <location>
        <begin position="224"/>
        <end position="245"/>
    </location>
</feature>
<comment type="miscellaneous">
    <text evidence="17">Bacitracin is thought to be involved in the inhibition of peptidoglycan synthesis by sequestering undecaprenyl diphosphate, thereby reducing the pool of lipid carrier available.</text>
</comment>
<evidence type="ECO:0000256" key="14">
    <source>
        <dbReference type="ARBA" id="ARBA00032707"/>
    </source>
</evidence>
<dbReference type="RefSeq" id="WP_065541003.1">
    <property type="nucleotide sequence ID" value="NZ_CP015405.2"/>
</dbReference>
<protein>
    <recommendedName>
        <fullName evidence="4 17">Undecaprenyl-diphosphatase</fullName>
        <ecNumber evidence="3 17">3.6.1.27</ecNumber>
    </recommendedName>
    <alternativeName>
        <fullName evidence="15 17">Bacitracin resistance protein</fullName>
    </alternativeName>
    <alternativeName>
        <fullName evidence="14 17">Undecaprenyl pyrophosphate phosphatase</fullName>
    </alternativeName>
</protein>
<comment type="subcellular location">
    <subcellularLocation>
        <location evidence="1 17">Cell membrane</location>
        <topology evidence="1 17">Multi-pass membrane protein</topology>
    </subcellularLocation>
</comment>
<feature type="transmembrane region" description="Helical" evidence="17">
    <location>
        <begin position="115"/>
        <end position="133"/>
    </location>
</feature>
<feature type="transmembrane region" description="Helical" evidence="17">
    <location>
        <begin position="45"/>
        <end position="66"/>
    </location>
</feature>
<dbReference type="PANTHER" id="PTHR30622">
    <property type="entry name" value="UNDECAPRENYL-DIPHOSPHATASE"/>
    <property type="match status" value="1"/>
</dbReference>
<dbReference type="NCBIfam" id="NF001390">
    <property type="entry name" value="PRK00281.1-4"/>
    <property type="match status" value="1"/>
</dbReference>
<organism evidence="18 19">
    <name type="scientific">Blautia pseudococcoides</name>
    <dbReference type="NCBI Taxonomy" id="1796616"/>
    <lineage>
        <taxon>Bacteria</taxon>
        <taxon>Bacillati</taxon>
        <taxon>Bacillota</taxon>
        <taxon>Clostridia</taxon>
        <taxon>Lachnospirales</taxon>
        <taxon>Lachnospiraceae</taxon>
        <taxon>Blautia</taxon>
    </lineage>
</organism>
<dbReference type="InterPro" id="IPR003824">
    <property type="entry name" value="UppP"/>
</dbReference>
<dbReference type="OrthoDB" id="9808289at2"/>
<evidence type="ECO:0000256" key="11">
    <source>
        <dbReference type="ARBA" id="ARBA00023136"/>
    </source>
</evidence>
<evidence type="ECO:0000256" key="5">
    <source>
        <dbReference type="ARBA" id="ARBA00022475"/>
    </source>
</evidence>
<keyword evidence="5 17" id="KW-1003">Cell membrane</keyword>
<evidence type="ECO:0000256" key="3">
    <source>
        <dbReference type="ARBA" id="ARBA00012374"/>
    </source>
</evidence>
<keyword evidence="8 17" id="KW-0133">Cell shape</keyword>
<dbReference type="Proteomes" id="UP000092574">
    <property type="component" value="Chromosome"/>
</dbReference>
<comment type="catalytic activity">
    <reaction evidence="16 17">
        <text>di-trans,octa-cis-undecaprenyl diphosphate + H2O = di-trans,octa-cis-undecaprenyl phosphate + phosphate + H(+)</text>
        <dbReference type="Rhea" id="RHEA:28094"/>
        <dbReference type="ChEBI" id="CHEBI:15377"/>
        <dbReference type="ChEBI" id="CHEBI:15378"/>
        <dbReference type="ChEBI" id="CHEBI:43474"/>
        <dbReference type="ChEBI" id="CHEBI:58405"/>
        <dbReference type="ChEBI" id="CHEBI:60392"/>
        <dbReference type="EC" id="3.6.1.27"/>
    </reaction>
</comment>
<dbReference type="AlphaFoldDB" id="A0A1C7I6Z7"/>
<evidence type="ECO:0000256" key="16">
    <source>
        <dbReference type="ARBA" id="ARBA00047594"/>
    </source>
</evidence>
<dbReference type="HAMAP" id="MF_01006">
    <property type="entry name" value="Undec_diphosphatase"/>
    <property type="match status" value="1"/>
</dbReference>